<evidence type="ECO:0000256" key="1">
    <source>
        <dbReference type="ARBA" id="ARBA00022723"/>
    </source>
</evidence>
<feature type="binding site" evidence="3">
    <location>
        <position position="101"/>
    </location>
    <ligand>
        <name>Zn(2+)</name>
        <dbReference type="ChEBI" id="CHEBI:29105"/>
        <label>1</label>
    </ligand>
</feature>
<dbReference type="InterPro" id="IPR036971">
    <property type="entry name" value="PDEase_catalytic_dom_sf"/>
</dbReference>
<dbReference type="GO" id="GO:0007165">
    <property type="term" value="P:signal transduction"/>
    <property type="evidence" value="ECO:0007669"/>
    <property type="project" value="InterPro"/>
</dbReference>
<dbReference type="InterPro" id="IPR023088">
    <property type="entry name" value="PDEase"/>
</dbReference>
<proteinExistence type="predicted"/>
<evidence type="ECO:0000259" key="4">
    <source>
        <dbReference type="PROSITE" id="PS51845"/>
    </source>
</evidence>
<dbReference type="Proteomes" id="UP000275846">
    <property type="component" value="Unassembled WGS sequence"/>
</dbReference>
<evidence type="ECO:0000313" key="6">
    <source>
        <dbReference type="Proteomes" id="UP000275846"/>
    </source>
</evidence>
<dbReference type="AlphaFoldDB" id="A0A3P7D2H0"/>
<dbReference type="STRING" id="70667.A0A3P7D2H0"/>
<accession>A0A3P7D2H0</accession>
<dbReference type="GO" id="GO:0046872">
    <property type="term" value="F:metal ion binding"/>
    <property type="evidence" value="ECO:0007669"/>
    <property type="project" value="UniProtKB-KW"/>
</dbReference>
<dbReference type="EMBL" id="UYSU01037061">
    <property type="protein sequence ID" value="VDL98538.1"/>
    <property type="molecule type" value="Genomic_DNA"/>
</dbReference>
<keyword evidence="2" id="KW-0378">Hydrolase</keyword>
<dbReference type="OrthoDB" id="189220at2759"/>
<keyword evidence="1 3" id="KW-0479">Metal-binding</keyword>
<dbReference type="Pfam" id="PF00233">
    <property type="entry name" value="PDEase_I"/>
    <property type="match status" value="1"/>
</dbReference>
<keyword evidence="6" id="KW-1185">Reference proteome</keyword>
<dbReference type="SUPFAM" id="SSF109604">
    <property type="entry name" value="HD-domain/PDEase-like"/>
    <property type="match status" value="1"/>
</dbReference>
<dbReference type="GO" id="GO:0004114">
    <property type="term" value="F:3',5'-cyclic-nucleotide phosphodiesterase activity"/>
    <property type="evidence" value="ECO:0007669"/>
    <property type="project" value="InterPro"/>
</dbReference>
<dbReference type="PANTHER" id="PTHR11347">
    <property type="entry name" value="CYCLIC NUCLEOTIDE PHOSPHODIESTERASE"/>
    <property type="match status" value="1"/>
</dbReference>
<reference evidence="5 6" key="1">
    <citation type="submission" date="2018-11" db="EMBL/GenBank/DDBJ databases">
        <authorList>
            <consortium name="Pathogen Informatics"/>
        </authorList>
    </citation>
    <scope>NUCLEOTIDE SEQUENCE [LARGE SCALE GENOMIC DNA]</scope>
    <source>
        <strain evidence="5 6">NST_G2</strain>
    </source>
</reference>
<dbReference type="Gene3D" id="1.10.1300.10">
    <property type="entry name" value="3'5'-cyclic nucleotide phosphodiesterase, catalytic domain"/>
    <property type="match status" value="1"/>
</dbReference>
<protein>
    <recommendedName>
        <fullName evidence="4">PDEase domain-containing protein</fullName>
    </recommendedName>
</protein>
<evidence type="ECO:0000256" key="2">
    <source>
        <dbReference type="ARBA" id="ARBA00022801"/>
    </source>
</evidence>
<evidence type="ECO:0000256" key="3">
    <source>
        <dbReference type="PIRSR" id="PIRSR623088-3"/>
    </source>
</evidence>
<feature type="domain" description="PDEase" evidence="4">
    <location>
        <begin position="1"/>
        <end position="217"/>
    </location>
</feature>
<dbReference type="InterPro" id="IPR002073">
    <property type="entry name" value="PDEase_catalytic_dom"/>
</dbReference>
<organism evidence="5 6">
    <name type="scientific">Schistocephalus solidus</name>
    <name type="common">Tapeworm</name>
    <dbReference type="NCBI Taxonomy" id="70667"/>
    <lineage>
        <taxon>Eukaryota</taxon>
        <taxon>Metazoa</taxon>
        <taxon>Spiralia</taxon>
        <taxon>Lophotrochozoa</taxon>
        <taxon>Platyhelminthes</taxon>
        <taxon>Cestoda</taxon>
        <taxon>Eucestoda</taxon>
        <taxon>Diphyllobothriidea</taxon>
        <taxon>Diphyllobothriidae</taxon>
        <taxon>Schistocephalus</taxon>
    </lineage>
</organism>
<dbReference type="PROSITE" id="PS51845">
    <property type="entry name" value="PDEASE_I_2"/>
    <property type="match status" value="1"/>
</dbReference>
<sequence>MALLYNDISVLENHHLSVAFGVLQDDAKCDILCGLSKTQRQTFRKMVIDMVLATDMSKHMSLIADLKTTVESKRASGSSIINLDTYSTRILILENLVHAADLNGTAKKLSIYLKWVDRVTSEFYQQGAQERVLGLDVSAMCDRESTCVPTSQASYKLLNLLQTNMFFSMERLLVSFIDFITYPLWETWSDLVFPHGQIMMDNITKNRCWFSTASHKSCLHEVKSDDNKLTEVCED</sequence>
<dbReference type="PRINTS" id="PR00387">
    <property type="entry name" value="PDIESTERASE1"/>
</dbReference>
<evidence type="ECO:0000313" key="5">
    <source>
        <dbReference type="EMBL" id="VDL98538.1"/>
    </source>
</evidence>
<name>A0A3P7D2H0_SCHSO</name>
<gene>
    <name evidence="5" type="ORF">SSLN_LOCUS12153</name>
</gene>